<name>A0A7C9V4K0_9HYPH</name>
<reference evidence="2 3" key="1">
    <citation type="submission" date="2020-02" db="EMBL/GenBank/DDBJ databases">
        <title>Genome sequence of the type strain CGMCC 1.15528 of Mesorhizobium zhangyense.</title>
        <authorList>
            <person name="Gao J."/>
            <person name="Sun J."/>
        </authorList>
    </citation>
    <scope>NUCLEOTIDE SEQUENCE [LARGE SCALE GENOMIC DNA]</scope>
    <source>
        <strain evidence="2 3">CGMCC 1.15528</strain>
    </source>
</reference>
<keyword evidence="3" id="KW-1185">Reference proteome</keyword>
<feature type="chain" id="PRO_5028848343" evidence="1">
    <location>
        <begin position="22"/>
        <end position="99"/>
    </location>
</feature>
<organism evidence="2 3">
    <name type="scientific">Mesorhizobium zhangyense</name>
    <dbReference type="NCBI Taxonomy" id="1776730"/>
    <lineage>
        <taxon>Bacteria</taxon>
        <taxon>Pseudomonadati</taxon>
        <taxon>Pseudomonadota</taxon>
        <taxon>Alphaproteobacteria</taxon>
        <taxon>Hyphomicrobiales</taxon>
        <taxon>Phyllobacteriaceae</taxon>
        <taxon>Mesorhizobium</taxon>
    </lineage>
</organism>
<feature type="signal peptide" evidence="1">
    <location>
        <begin position="1"/>
        <end position="21"/>
    </location>
</feature>
<evidence type="ECO:0000313" key="3">
    <source>
        <dbReference type="Proteomes" id="UP000481252"/>
    </source>
</evidence>
<dbReference type="EMBL" id="JAAKZG010000002">
    <property type="protein sequence ID" value="NGN40485.1"/>
    <property type="molecule type" value="Genomic_DNA"/>
</dbReference>
<proteinExistence type="predicted"/>
<sequence>MKKLLLGSVACLAVLSAPANAQMRHDVKLEQAVMEIVARKIGDIRGGFSYERKPEFVVLNESYSYTPTFLESARAELIRRFDEGLLPLTERTVSRVITF</sequence>
<dbReference type="AlphaFoldDB" id="A0A7C9V4K0"/>
<dbReference type="Proteomes" id="UP000481252">
    <property type="component" value="Unassembled WGS sequence"/>
</dbReference>
<dbReference type="RefSeq" id="WP_165115123.1">
    <property type="nucleotide sequence ID" value="NZ_JAAKZG010000002.1"/>
</dbReference>
<evidence type="ECO:0000256" key="1">
    <source>
        <dbReference type="SAM" id="SignalP"/>
    </source>
</evidence>
<keyword evidence="1" id="KW-0732">Signal</keyword>
<protein>
    <submittedName>
        <fullName evidence="2">Uncharacterized protein</fullName>
    </submittedName>
</protein>
<comment type="caution">
    <text evidence="2">The sequence shown here is derived from an EMBL/GenBank/DDBJ whole genome shotgun (WGS) entry which is preliminary data.</text>
</comment>
<gene>
    <name evidence="2" type="ORF">G6N74_05360</name>
</gene>
<accession>A0A7C9V4K0</accession>
<evidence type="ECO:0000313" key="2">
    <source>
        <dbReference type="EMBL" id="NGN40485.1"/>
    </source>
</evidence>